<dbReference type="RefSeq" id="WP_289608233.1">
    <property type="nucleotide sequence ID" value="NZ_JAUDCG010000044.1"/>
</dbReference>
<organism evidence="2 3">
    <name type="scientific">Amedibacillus dolichus</name>
    <dbReference type="NCBI Taxonomy" id="31971"/>
    <lineage>
        <taxon>Bacteria</taxon>
        <taxon>Bacillati</taxon>
        <taxon>Bacillota</taxon>
        <taxon>Erysipelotrichia</taxon>
        <taxon>Erysipelotrichales</taxon>
        <taxon>Erysipelotrichaceae</taxon>
        <taxon>Amedibacillus</taxon>
    </lineage>
</organism>
<dbReference type="EMBL" id="JAUDCG010000044">
    <property type="protein sequence ID" value="MDM8157790.1"/>
    <property type="molecule type" value="Genomic_DNA"/>
</dbReference>
<proteinExistence type="predicted"/>
<evidence type="ECO:0000313" key="3">
    <source>
        <dbReference type="Proteomes" id="UP001529340"/>
    </source>
</evidence>
<keyword evidence="1" id="KW-0472">Membrane</keyword>
<feature type="transmembrane region" description="Helical" evidence="1">
    <location>
        <begin position="6"/>
        <end position="25"/>
    </location>
</feature>
<dbReference type="SUPFAM" id="SSF110997">
    <property type="entry name" value="Sporulation related repeat"/>
    <property type="match status" value="1"/>
</dbReference>
<accession>A0ABT7UDT7</accession>
<keyword evidence="1" id="KW-1133">Transmembrane helix</keyword>
<reference evidence="3" key="1">
    <citation type="submission" date="2023-06" db="EMBL/GenBank/DDBJ databases">
        <title>Identification and characterization of horizontal gene transfer across gut microbiota members of farm animals based on homology search.</title>
        <authorList>
            <person name="Zeman M."/>
            <person name="Kubasova T."/>
            <person name="Jahodarova E."/>
            <person name="Nykrynova M."/>
            <person name="Rychlik I."/>
        </authorList>
    </citation>
    <scope>NUCLEOTIDE SEQUENCE [LARGE SCALE GENOMIC DNA]</scope>
    <source>
        <strain evidence="3">ET39</strain>
    </source>
</reference>
<reference evidence="2 3" key="3">
    <citation type="submission" date="2023-06" db="EMBL/GenBank/DDBJ databases">
        <authorList>
            <person name="Zeman M."/>
            <person name="Kubasova T."/>
            <person name="Jahodarova E."/>
            <person name="Nykrynova M."/>
            <person name="Rychlik I."/>
        </authorList>
    </citation>
    <scope>NUCLEOTIDE SEQUENCE [LARGE SCALE GENOMIC DNA]</scope>
    <source>
        <strain evidence="2 3">ET39</strain>
    </source>
</reference>
<evidence type="ECO:0000313" key="2">
    <source>
        <dbReference type="EMBL" id="MDM8157790.1"/>
    </source>
</evidence>
<dbReference type="InterPro" id="IPR036680">
    <property type="entry name" value="SPOR-like_sf"/>
</dbReference>
<name>A0ABT7UDT7_9FIRM</name>
<evidence type="ECO:0008006" key="4">
    <source>
        <dbReference type="Google" id="ProtNLM"/>
    </source>
</evidence>
<evidence type="ECO:0000256" key="1">
    <source>
        <dbReference type="SAM" id="Phobius"/>
    </source>
</evidence>
<reference evidence="2 3" key="2">
    <citation type="submission" date="2023-06" db="EMBL/GenBank/DDBJ databases">
        <title>Identification and characterization of horizontal gene transfer across gut microbiota members of farm animals based on homology search.</title>
        <authorList>
            <person name="Schwarzerova J."/>
            <person name="Nykrynova M."/>
            <person name="Jureckova K."/>
            <person name="Cejkova D."/>
            <person name="Rychlik I."/>
        </authorList>
    </citation>
    <scope>NUCLEOTIDE SEQUENCE [LARGE SCALE GENOMIC DNA]</scope>
    <source>
        <strain evidence="2 3">ET39</strain>
    </source>
</reference>
<dbReference type="Proteomes" id="UP001529340">
    <property type="component" value="Unassembled WGS sequence"/>
</dbReference>
<comment type="caution">
    <text evidence="2">The sequence shown here is derived from an EMBL/GenBank/DDBJ whole genome shotgun (WGS) entry which is preliminary data.</text>
</comment>
<protein>
    <recommendedName>
        <fullName evidence="4">SPOR domain-containing protein</fullName>
    </recommendedName>
</protein>
<dbReference type="Gene3D" id="3.30.70.1070">
    <property type="entry name" value="Sporulation related repeat"/>
    <property type="match status" value="1"/>
</dbReference>
<gene>
    <name evidence="2" type="ORF">QUV96_09085</name>
</gene>
<keyword evidence="1" id="KW-0812">Transmembrane</keyword>
<sequence>MGNRRLIITFALVFAAVFSLFYYAMFHMLDVEETETQRTLYLNQVGIFEESGNAQKICDQLQEHQLSAYQVEKEGRITVVTSIYAEEEKTEQEGETIEEMGMNYLTKKITVEGSELVQAVDDGDYVRVLQAVDDEDTGD</sequence>
<keyword evidence="3" id="KW-1185">Reference proteome</keyword>